<protein>
    <submittedName>
        <fullName evidence="1">Uncharacterized protein</fullName>
    </submittedName>
</protein>
<dbReference type="InParanoid" id="A0A212FCT5"/>
<gene>
    <name evidence="1" type="ORF">KGM_209043</name>
</gene>
<comment type="caution">
    <text evidence="1">The sequence shown here is derived from an EMBL/GenBank/DDBJ whole genome shotgun (WGS) entry which is preliminary data.</text>
</comment>
<keyword evidence="2" id="KW-1185">Reference proteome</keyword>
<evidence type="ECO:0000313" key="1">
    <source>
        <dbReference type="EMBL" id="OWR51518.1"/>
    </source>
</evidence>
<dbReference type="KEGG" id="dpl:KGM_209043"/>
<dbReference type="AlphaFoldDB" id="A0A212FCT5"/>
<proteinExistence type="predicted"/>
<accession>A0A212FCT5</accession>
<name>A0A212FCT5_DANPL</name>
<sequence>MNMFNIYYRVSCTTPGHTRRYKLSLRQDASARVGGQVGRVTDRSEVAGECKWLRHAGYDTTLTDGRSGSTFTITIIM</sequence>
<reference evidence="1 2" key="1">
    <citation type="journal article" date="2011" name="Cell">
        <title>The monarch butterfly genome yields insights into long-distance migration.</title>
        <authorList>
            <person name="Zhan S."/>
            <person name="Merlin C."/>
            <person name="Boore J.L."/>
            <person name="Reppert S.M."/>
        </authorList>
    </citation>
    <scope>NUCLEOTIDE SEQUENCE [LARGE SCALE GENOMIC DNA]</scope>
    <source>
        <strain evidence="1">F-2</strain>
    </source>
</reference>
<evidence type="ECO:0000313" key="2">
    <source>
        <dbReference type="Proteomes" id="UP000007151"/>
    </source>
</evidence>
<dbReference type="EMBL" id="AGBW02009154">
    <property type="protein sequence ID" value="OWR51518.1"/>
    <property type="molecule type" value="Genomic_DNA"/>
</dbReference>
<organism evidence="1 2">
    <name type="scientific">Danaus plexippus plexippus</name>
    <dbReference type="NCBI Taxonomy" id="278856"/>
    <lineage>
        <taxon>Eukaryota</taxon>
        <taxon>Metazoa</taxon>
        <taxon>Ecdysozoa</taxon>
        <taxon>Arthropoda</taxon>
        <taxon>Hexapoda</taxon>
        <taxon>Insecta</taxon>
        <taxon>Pterygota</taxon>
        <taxon>Neoptera</taxon>
        <taxon>Endopterygota</taxon>
        <taxon>Lepidoptera</taxon>
        <taxon>Glossata</taxon>
        <taxon>Ditrysia</taxon>
        <taxon>Papilionoidea</taxon>
        <taxon>Nymphalidae</taxon>
        <taxon>Danainae</taxon>
        <taxon>Danaini</taxon>
        <taxon>Danaina</taxon>
        <taxon>Danaus</taxon>
        <taxon>Danaus</taxon>
    </lineage>
</organism>
<dbReference type="Proteomes" id="UP000007151">
    <property type="component" value="Unassembled WGS sequence"/>
</dbReference>